<dbReference type="PANTHER" id="PTHR30636">
    <property type="entry name" value="UPF0701 PROTEIN YICC"/>
    <property type="match status" value="1"/>
</dbReference>
<protein>
    <submittedName>
        <fullName evidence="9">YicC/YloC family endoribonuclease</fullName>
        <ecNumber evidence="9">3.1.-.-</ecNumber>
    </submittedName>
</protein>
<dbReference type="InterPro" id="IPR013551">
    <property type="entry name" value="YicC-like_C"/>
</dbReference>
<dbReference type="PANTHER" id="PTHR30636:SF3">
    <property type="entry name" value="UPF0701 PROTEIN YICC"/>
    <property type="match status" value="1"/>
</dbReference>
<proteinExistence type="inferred from homology"/>
<evidence type="ECO:0000256" key="2">
    <source>
        <dbReference type="ARBA" id="ARBA00022722"/>
    </source>
</evidence>
<keyword evidence="3" id="KW-0255">Endonuclease</keyword>
<dbReference type="NCBIfam" id="TIGR00255">
    <property type="entry name" value="YicC/YloC family endoribonuclease"/>
    <property type="match status" value="1"/>
</dbReference>
<feature type="domain" description="Endoribonuclease YicC-like C-terminal" evidence="8">
    <location>
        <begin position="174"/>
        <end position="291"/>
    </location>
</feature>
<evidence type="ECO:0000256" key="5">
    <source>
        <dbReference type="ARBA" id="ARBA00035648"/>
    </source>
</evidence>
<keyword evidence="2" id="KW-0540">Nuclease</keyword>
<name>A0ABW5RW09_9BACI</name>
<evidence type="ECO:0000259" key="8">
    <source>
        <dbReference type="Pfam" id="PF08340"/>
    </source>
</evidence>
<keyword evidence="10" id="KW-1185">Reference proteome</keyword>
<dbReference type="EMBL" id="JBHUMF010000031">
    <property type="protein sequence ID" value="MFD2682887.1"/>
    <property type="molecule type" value="Genomic_DNA"/>
</dbReference>
<dbReference type="RefSeq" id="WP_377937592.1">
    <property type="nucleotide sequence ID" value="NZ_JBHUMF010000031.1"/>
</dbReference>
<keyword evidence="4 9" id="KW-0378">Hydrolase</keyword>
<dbReference type="Proteomes" id="UP001597506">
    <property type="component" value="Unassembled WGS sequence"/>
</dbReference>
<evidence type="ECO:0000256" key="3">
    <source>
        <dbReference type="ARBA" id="ARBA00022759"/>
    </source>
</evidence>
<evidence type="ECO:0000256" key="4">
    <source>
        <dbReference type="ARBA" id="ARBA00022801"/>
    </source>
</evidence>
<dbReference type="GO" id="GO:0016787">
    <property type="term" value="F:hydrolase activity"/>
    <property type="evidence" value="ECO:0007669"/>
    <property type="project" value="UniProtKB-KW"/>
</dbReference>
<feature type="coiled-coil region" evidence="6">
    <location>
        <begin position="112"/>
        <end position="139"/>
    </location>
</feature>
<feature type="domain" description="Endoribonuclease YicC-like N-terminal" evidence="7">
    <location>
        <begin position="3"/>
        <end position="157"/>
    </location>
</feature>
<gene>
    <name evidence="9" type="ORF">ACFSUL_19270</name>
</gene>
<reference evidence="10" key="1">
    <citation type="journal article" date="2019" name="Int. J. Syst. Evol. Microbiol.">
        <title>The Global Catalogue of Microorganisms (GCM) 10K type strain sequencing project: providing services to taxonomists for standard genome sequencing and annotation.</title>
        <authorList>
            <consortium name="The Broad Institute Genomics Platform"/>
            <consortium name="The Broad Institute Genome Sequencing Center for Infectious Disease"/>
            <person name="Wu L."/>
            <person name="Ma J."/>
        </authorList>
    </citation>
    <scope>NUCLEOTIDE SEQUENCE [LARGE SCALE GENOMIC DNA]</scope>
    <source>
        <strain evidence="10">KCTC 3913</strain>
    </source>
</reference>
<comment type="similarity">
    <text evidence="5">Belongs to the YicC/YloC family.</text>
</comment>
<dbReference type="Pfam" id="PF08340">
    <property type="entry name" value="YicC-like_C"/>
    <property type="match status" value="1"/>
</dbReference>
<comment type="cofactor">
    <cofactor evidence="1">
        <name>a divalent metal cation</name>
        <dbReference type="ChEBI" id="CHEBI:60240"/>
    </cofactor>
</comment>
<evidence type="ECO:0000313" key="10">
    <source>
        <dbReference type="Proteomes" id="UP001597506"/>
    </source>
</evidence>
<evidence type="ECO:0000313" key="9">
    <source>
        <dbReference type="EMBL" id="MFD2682887.1"/>
    </source>
</evidence>
<comment type="caution">
    <text evidence="9">The sequence shown here is derived from an EMBL/GenBank/DDBJ whole genome shotgun (WGS) entry which is preliminary data.</text>
</comment>
<evidence type="ECO:0000256" key="1">
    <source>
        <dbReference type="ARBA" id="ARBA00001968"/>
    </source>
</evidence>
<evidence type="ECO:0000259" key="7">
    <source>
        <dbReference type="Pfam" id="PF03755"/>
    </source>
</evidence>
<organism evidence="9 10">
    <name type="scientific">Bacillus seohaeanensis</name>
    <dbReference type="NCBI Taxonomy" id="284580"/>
    <lineage>
        <taxon>Bacteria</taxon>
        <taxon>Bacillati</taxon>
        <taxon>Bacillota</taxon>
        <taxon>Bacilli</taxon>
        <taxon>Bacillales</taxon>
        <taxon>Bacillaceae</taxon>
        <taxon>Bacillus</taxon>
    </lineage>
</organism>
<dbReference type="Pfam" id="PF03755">
    <property type="entry name" value="YicC-like_N"/>
    <property type="match status" value="1"/>
</dbReference>
<accession>A0ABW5RW09</accession>
<keyword evidence="6" id="KW-0175">Coiled coil</keyword>
<sequence>MVVSMTGFGRSKSESEQHTVTVEMKSVNHRFSEFYIRMPRQLVKIEDKIKKQVGQYVKRGKVDIFITINGEGLVHKSIHIDWPLLEEYYRLVNEVKRKFSVESDIQLSDLLKREEFITVEEMEEENESLEHLVLQAVTDAASDLRHMREKEGEQLKQDFLLHLKNFQQNVGALKKHAPTVVESYREKIEKKIKENSDNAFDDSRILTEVAILSDKSDITEELTRLESHLKQFHTTIEGKGSIGRKLDFMIQEMNREVNTIGSKSNDSIISNIVVELKTTLEKLREQVQNVE</sequence>
<dbReference type="InterPro" id="IPR005229">
    <property type="entry name" value="YicC/YloC-like"/>
</dbReference>
<dbReference type="InterPro" id="IPR013527">
    <property type="entry name" value="YicC-like_N"/>
</dbReference>
<dbReference type="EC" id="3.1.-.-" evidence="9"/>
<evidence type="ECO:0000256" key="6">
    <source>
        <dbReference type="SAM" id="Coils"/>
    </source>
</evidence>